<protein>
    <recommendedName>
        <fullName evidence="4">Holin-X, holin superfamily III</fullName>
    </recommendedName>
</protein>
<keyword evidence="1" id="KW-1133">Transmembrane helix</keyword>
<dbReference type="EMBL" id="FPAW01000031">
    <property type="protein sequence ID" value="SFU13135.1"/>
    <property type="molecule type" value="Genomic_DNA"/>
</dbReference>
<evidence type="ECO:0000313" key="2">
    <source>
        <dbReference type="EMBL" id="SFU13135.1"/>
    </source>
</evidence>
<sequence length="160" mass="17356">MIQSSKTMTRVSRNLSVLLRTERLIARRRMAVLRNQSALITFAALVATLGLIMLNVAGFFAMRQTMSPQGAALVTAFVDLGLAALIVWLALRMNADAELEPAIELRDLAVAELETDVEDTIAEARALGTDLRRIIRDPLGSLMPGILGTLLTLLIGGDKK</sequence>
<organism evidence="2 3">
    <name type="scientific">Sedimentitalea nanhaiensis</name>
    <dbReference type="NCBI Taxonomy" id="999627"/>
    <lineage>
        <taxon>Bacteria</taxon>
        <taxon>Pseudomonadati</taxon>
        <taxon>Pseudomonadota</taxon>
        <taxon>Alphaproteobacteria</taxon>
        <taxon>Rhodobacterales</taxon>
        <taxon>Paracoccaceae</taxon>
        <taxon>Sedimentitalea</taxon>
    </lineage>
</organism>
<accession>A0A1I7DNF7</accession>
<feature type="transmembrane region" description="Helical" evidence="1">
    <location>
        <begin position="72"/>
        <end position="91"/>
    </location>
</feature>
<feature type="transmembrane region" description="Helical" evidence="1">
    <location>
        <begin position="37"/>
        <end position="60"/>
    </location>
</feature>
<gene>
    <name evidence="2" type="ORF">SAMN05216236_13123</name>
</gene>
<keyword evidence="3" id="KW-1185">Reference proteome</keyword>
<dbReference type="AlphaFoldDB" id="A0A1I7DNF7"/>
<dbReference type="eggNOG" id="ENOG50339G8">
    <property type="taxonomic scope" value="Bacteria"/>
</dbReference>
<keyword evidence="1" id="KW-0812">Transmembrane</keyword>
<proteinExistence type="predicted"/>
<name>A0A1I7DNF7_9RHOB</name>
<keyword evidence="1" id="KW-0472">Membrane</keyword>
<dbReference type="RefSeq" id="WP_139236530.1">
    <property type="nucleotide sequence ID" value="NZ_FPAW01000031.1"/>
</dbReference>
<feature type="transmembrane region" description="Helical" evidence="1">
    <location>
        <begin position="139"/>
        <end position="157"/>
    </location>
</feature>
<evidence type="ECO:0000313" key="3">
    <source>
        <dbReference type="Proteomes" id="UP000182466"/>
    </source>
</evidence>
<evidence type="ECO:0008006" key="4">
    <source>
        <dbReference type="Google" id="ProtNLM"/>
    </source>
</evidence>
<evidence type="ECO:0000256" key="1">
    <source>
        <dbReference type="SAM" id="Phobius"/>
    </source>
</evidence>
<reference evidence="2 3" key="1">
    <citation type="submission" date="2016-10" db="EMBL/GenBank/DDBJ databases">
        <authorList>
            <person name="de Groot N.N."/>
        </authorList>
    </citation>
    <scope>NUCLEOTIDE SEQUENCE [LARGE SCALE GENOMIC DNA]</scope>
    <source>
        <strain evidence="2 3">CGMCC 1.10959</strain>
    </source>
</reference>
<dbReference type="STRING" id="999627.SAMN05216236_13123"/>
<dbReference type="OrthoDB" id="7677160at2"/>
<dbReference type="Proteomes" id="UP000182466">
    <property type="component" value="Unassembled WGS sequence"/>
</dbReference>